<dbReference type="RefSeq" id="WP_012195272.1">
    <property type="nucleotide sequence ID" value="NC_009976.1"/>
</dbReference>
<keyword evidence="8" id="KW-1185">Reference proteome</keyword>
<dbReference type="EMBL" id="CP000878">
    <property type="protein sequence ID" value="ABX08650.1"/>
    <property type="molecule type" value="Genomic_DNA"/>
</dbReference>
<feature type="transmembrane region" description="Helical" evidence="6">
    <location>
        <begin position="158"/>
        <end position="177"/>
    </location>
</feature>
<dbReference type="GO" id="GO:0016020">
    <property type="term" value="C:membrane"/>
    <property type="evidence" value="ECO:0007669"/>
    <property type="project" value="UniProtKB-SubCell"/>
</dbReference>
<dbReference type="InterPro" id="IPR002549">
    <property type="entry name" value="AI-2E-like"/>
</dbReference>
<dbReference type="PANTHER" id="PTHR21716">
    <property type="entry name" value="TRANSMEMBRANE PROTEIN"/>
    <property type="match status" value="1"/>
</dbReference>
<feature type="transmembrane region" description="Helical" evidence="6">
    <location>
        <begin position="315"/>
        <end position="340"/>
    </location>
</feature>
<keyword evidence="4 6" id="KW-1133">Transmembrane helix</keyword>
<feature type="transmembrane region" description="Helical" evidence="6">
    <location>
        <begin position="277"/>
        <end position="295"/>
    </location>
</feature>
<dbReference type="Pfam" id="PF01594">
    <property type="entry name" value="AI-2E_transport"/>
    <property type="match status" value="1"/>
</dbReference>
<dbReference type="AlphaFoldDB" id="A9B9Y8"/>
<dbReference type="OrthoDB" id="506451at2"/>
<dbReference type="KEGG" id="pmj:P9211_07191"/>
<feature type="transmembrane region" description="Helical" evidence="6">
    <location>
        <begin position="240"/>
        <end position="265"/>
    </location>
</feature>
<evidence type="ECO:0000256" key="1">
    <source>
        <dbReference type="ARBA" id="ARBA00004141"/>
    </source>
</evidence>
<gene>
    <name evidence="7" type="ordered locus">P9211_07191</name>
</gene>
<keyword evidence="5 6" id="KW-0472">Membrane</keyword>
<feature type="transmembrane region" description="Helical" evidence="6">
    <location>
        <begin position="212"/>
        <end position="234"/>
    </location>
</feature>
<proteinExistence type="inferred from homology"/>
<dbReference type="PANTHER" id="PTHR21716:SF62">
    <property type="entry name" value="TRANSPORT PROTEIN YDBI-RELATED"/>
    <property type="match status" value="1"/>
</dbReference>
<keyword evidence="3 6" id="KW-0812">Transmembrane</keyword>
<comment type="subcellular location">
    <subcellularLocation>
        <location evidence="1">Membrane</location>
        <topology evidence="1">Multi-pass membrane protein</topology>
    </subcellularLocation>
</comment>
<dbReference type="GO" id="GO:0055085">
    <property type="term" value="P:transmembrane transport"/>
    <property type="evidence" value="ECO:0007669"/>
    <property type="project" value="TreeGrafter"/>
</dbReference>
<evidence type="ECO:0000256" key="6">
    <source>
        <dbReference type="SAM" id="Phobius"/>
    </source>
</evidence>
<dbReference type="Proteomes" id="UP000000788">
    <property type="component" value="Chromosome"/>
</dbReference>
<organism evidence="7 8">
    <name type="scientific">Prochlorococcus marinus (strain MIT 9211)</name>
    <dbReference type="NCBI Taxonomy" id="93059"/>
    <lineage>
        <taxon>Bacteria</taxon>
        <taxon>Bacillati</taxon>
        <taxon>Cyanobacteriota</taxon>
        <taxon>Cyanophyceae</taxon>
        <taxon>Synechococcales</taxon>
        <taxon>Prochlorococcaceae</taxon>
        <taxon>Prochlorococcus</taxon>
    </lineage>
</organism>
<name>A9B9Y8_PROM4</name>
<evidence type="ECO:0000256" key="5">
    <source>
        <dbReference type="ARBA" id="ARBA00023136"/>
    </source>
</evidence>
<reference evidence="7 8" key="1">
    <citation type="journal article" date="2007" name="PLoS Genet.">
        <title>Patterns and implications of gene gain and loss in the evolution of Prochlorococcus.</title>
        <authorList>
            <person name="Kettler G.C."/>
            <person name="Martiny A.C."/>
            <person name="Huang K."/>
            <person name="Zucker J."/>
            <person name="Coleman M.L."/>
            <person name="Rodrigue S."/>
            <person name="Chen F."/>
            <person name="Lapidus A."/>
            <person name="Ferriera S."/>
            <person name="Johnson J."/>
            <person name="Steglich C."/>
            <person name="Church G.M."/>
            <person name="Richardson P."/>
            <person name="Chisholm S.W."/>
        </authorList>
    </citation>
    <scope>NUCLEOTIDE SEQUENCE [LARGE SCALE GENOMIC DNA]</scope>
    <source>
        <strain evidence="8">MIT 9211</strain>
    </source>
</reference>
<protein>
    <submittedName>
        <fullName evidence="7">Predicted permease</fullName>
    </submittedName>
</protein>
<accession>A9B9Y8</accession>
<dbReference type="STRING" id="93059.P9211_07191"/>
<comment type="similarity">
    <text evidence="2">Belongs to the autoinducer-2 exporter (AI-2E) (TC 2.A.86) family.</text>
</comment>
<evidence type="ECO:0000256" key="3">
    <source>
        <dbReference type="ARBA" id="ARBA00022692"/>
    </source>
</evidence>
<evidence type="ECO:0000313" key="7">
    <source>
        <dbReference type="EMBL" id="ABX08650.1"/>
    </source>
</evidence>
<feature type="transmembrane region" description="Helical" evidence="6">
    <location>
        <begin position="56"/>
        <end position="77"/>
    </location>
</feature>
<evidence type="ECO:0000256" key="2">
    <source>
        <dbReference type="ARBA" id="ARBA00009773"/>
    </source>
</evidence>
<dbReference type="eggNOG" id="COG0628">
    <property type="taxonomic scope" value="Bacteria"/>
</dbReference>
<sequence>MKLSGWLTLAALITSTLLLWNLRSVLIIIFAGIVLSIALCTLIGKVQLTLQLPRAISFLLVVTSGLLIFALSMVIVIPQFTEEFQQLIIQLPSAAKELWQISVDSIGKVSEFVYGENAKDILKDSFLSKDFTALPDGASLANGITDSLKRILNLAGNLGLGIVQFIFVISISLMIAIQPEAYKEVFILLIPSFYRRRARTILVKCGNSLSNWMLAVIISSSFVAILAGVSLYILGVKLVVANALLAGILNIIPNIGPTLSTIFPMSVALLDNPWKSLAVLGIYIIIQNLESYVITPSVMQHQVKLLPGFTLTAQFIFTIIFGPIGLLLSLPLAVIIQILVKEVLITDILDKRKALCKYN</sequence>
<evidence type="ECO:0000256" key="4">
    <source>
        <dbReference type="ARBA" id="ARBA00022989"/>
    </source>
</evidence>
<feature type="transmembrane region" description="Helical" evidence="6">
    <location>
        <begin position="25"/>
        <end position="44"/>
    </location>
</feature>
<dbReference type="HOGENOM" id="CLU_031275_1_1_3"/>
<evidence type="ECO:0000313" key="8">
    <source>
        <dbReference type="Proteomes" id="UP000000788"/>
    </source>
</evidence>